<dbReference type="EMBL" id="WGGD01000005">
    <property type="protein sequence ID" value="MUN29752.1"/>
    <property type="molecule type" value="Genomic_DNA"/>
</dbReference>
<dbReference type="AlphaFoldDB" id="A0A6A9QXJ8"/>
<sequence length="277" mass="32278">METLSLASKKVVATLIRRVINQGETLTISELLRSFKISRLKLLSTLEMMTSIGLIEIQDDRIIRNGKASDYNLLFTSLEKKCQFSPRGDRAMRLTAEFTPLKDGIREKVHESNRFDVERFAKVVRENKIIRRNVIENRKNGSAKWEMDIESPTLIKLRTVFDPPLIVGEFVKYSFYTWDEGIYALTMKELHERYHLDYTMEGLVVAQPTHHIRIIADLPWKPATIEGMKGGLSMERGFSELEKIKEVHDLRYVNNRLSLEVWNPSIGIYYLMWRPPS</sequence>
<dbReference type="OrthoDB" id="44121at2157"/>
<protein>
    <submittedName>
        <fullName evidence="1">Uncharacterized protein</fullName>
    </submittedName>
</protein>
<evidence type="ECO:0000313" key="2">
    <source>
        <dbReference type="Proteomes" id="UP000470772"/>
    </source>
</evidence>
<reference evidence="1 2" key="1">
    <citation type="submission" date="2019-10" db="EMBL/GenBank/DDBJ databases">
        <title>Sequencing and Assembly of Multiple Reported Metal-Biooxidizing Members of the Extremely Thermoacidophilic Archaeal Family Sulfolobaceae.</title>
        <authorList>
            <person name="Counts J.A."/>
            <person name="Kelly R.M."/>
        </authorList>
    </citation>
    <scope>NUCLEOTIDE SEQUENCE [LARGE SCALE GENOMIC DNA]</scope>
    <source>
        <strain evidence="1 2">DSM 6482</strain>
    </source>
</reference>
<organism evidence="1 2">
    <name type="scientific">Sulfuracidifex metallicus DSM 6482 = JCM 9184</name>
    <dbReference type="NCBI Taxonomy" id="523847"/>
    <lineage>
        <taxon>Archaea</taxon>
        <taxon>Thermoproteota</taxon>
        <taxon>Thermoprotei</taxon>
        <taxon>Sulfolobales</taxon>
        <taxon>Sulfolobaceae</taxon>
        <taxon>Sulfuracidifex</taxon>
    </lineage>
</organism>
<comment type="caution">
    <text evidence="1">The sequence shown here is derived from an EMBL/GenBank/DDBJ whole genome shotgun (WGS) entry which is preliminary data.</text>
</comment>
<evidence type="ECO:0000313" key="1">
    <source>
        <dbReference type="EMBL" id="MUN29752.1"/>
    </source>
</evidence>
<gene>
    <name evidence="1" type="ORF">GC250_09960</name>
</gene>
<name>A0A6A9QXJ8_SULME</name>
<accession>A0A6A9QXJ8</accession>
<proteinExistence type="predicted"/>
<dbReference type="Proteomes" id="UP000470772">
    <property type="component" value="Unassembled WGS sequence"/>
</dbReference>
<keyword evidence="2" id="KW-1185">Reference proteome</keyword>
<dbReference type="RefSeq" id="WP_054838986.1">
    <property type="nucleotide sequence ID" value="NZ_BBBY01000029.1"/>
</dbReference>